<sequence>MLDEQVILMLRQLGCLDTSLLMQDGTTACTAMHSKIVIRVNFPDERVISRTFHDAGQPYHSYHKIGILVTSSCGFSSDRMYLGFVNNEGEMKAIIATMFFSYHHKCCVPTLMTGWYASNRLLTETDKCNK</sequence>
<evidence type="ECO:0000313" key="3">
    <source>
        <dbReference type="Proteomes" id="UP000887013"/>
    </source>
</evidence>
<comment type="caution">
    <text evidence="2">The sequence shown here is derived from an EMBL/GenBank/DDBJ whole genome shotgun (WGS) entry which is preliminary data.</text>
</comment>
<accession>A0A8X6N3X7</accession>
<dbReference type="EMBL" id="BMAW01053735">
    <property type="protein sequence ID" value="GFS92662.1"/>
    <property type="molecule type" value="Genomic_DNA"/>
</dbReference>
<evidence type="ECO:0000313" key="2">
    <source>
        <dbReference type="EMBL" id="GFS92662.1"/>
    </source>
</evidence>
<name>A0A8X6N3X7_NEPPI</name>
<protein>
    <submittedName>
        <fullName evidence="2">Uncharacterized protein</fullName>
    </submittedName>
</protein>
<keyword evidence="3" id="KW-1185">Reference proteome</keyword>
<dbReference type="AlphaFoldDB" id="A0A8X6N3X7"/>
<evidence type="ECO:0000313" key="1">
    <source>
        <dbReference type="EMBL" id="GFS84125.1"/>
    </source>
</evidence>
<dbReference type="Proteomes" id="UP000887013">
    <property type="component" value="Unassembled WGS sequence"/>
</dbReference>
<gene>
    <name evidence="2" type="ORF">NPIL_185411</name>
    <name evidence="1" type="ORF">NPIL_554561</name>
</gene>
<proteinExistence type="predicted"/>
<reference evidence="2" key="1">
    <citation type="submission" date="2020-08" db="EMBL/GenBank/DDBJ databases">
        <title>Multicomponent nature underlies the extraordinary mechanical properties of spider dragline silk.</title>
        <authorList>
            <person name="Kono N."/>
            <person name="Nakamura H."/>
            <person name="Mori M."/>
            <person name="Yoshida Y."/>
            <person name="Ohtoshi R."/>
            <person name="Malay A.D."/>
            <person name="Moran D.A.P."/>
            <person name="Tomita M."/>
            <person name="Numata K."/>
            <person name="Arakawa K."/>
        </authorList>
    </citation>
    <scope>NUCLEOTIDE SEQUENCE</scope>
</reference>
<organism evidence="2 3">
    <name type="scientific">Nephila pilipes</name>
    <name type="common">Giant wood spider</name>
    <name type="synonym">Nephila maculata</name>
    <dbReference type="NCBI Taxonomy" id="299642"/>
    <lineage>
        <taxon>Eukaryota</taxon>
        <taxon>Metazoa</taxon>
        <taxon>Ecdysozoa</taxon>
        <taxon>Arthropoda</taxon>
        <taxon>Chelicerata</taxon>
        <taxon>Arachnida</taxon>
        <taxon>Araneae</taxon>
        <taxon>Araneomorphae</taxon>
        <taxon>Entelegynae</taxon>
        <taxon>Araneoidea</taxon>
        <taxon>Nephilidae</taxon>
        <taxon>Nephila</taxon>
    </lineage>
</organism>
<dbReference type="EMBL" id="BMAW01003538">
    <property type="protein sequence ID" value="GFS84125.1"/>
    <property type="molecule type" value="Genomic_DNA"/>
</dbReference>